<reference evidence="1 2" key="1">
    <citation type="journal article" date="2013" name="Mar. Genomics">
        <title>Expression of sulfatases in Rhodopirellula baltica and the diversity of sulfatases in the genus Rhodopirellula.</title>
        <authorList>
            <person name="Wegner C.E."/>
            <person name="Richter-Heitmann T."/>
            <person name="Klindworth A."/>
            <person name="Klockow C."/>
            <person name="Richter M."/>
            <person name="Achstetter T."/>
            <person name="Glockner F.O."/>
            <person name="Harder J."/>
        </authorList>
    </citation>
    <scope>NUCLEOTIDE SEQUENCE [LARGE SCALE GENOMIC DNA]</scope>
    <source>
        <strain evidence="1 2">SH28</strain>
    </source>
</reference>
<comment type="caution">
    <text evidence="1">The sequence shown here is derived from an EMBL/GenBank/DDBJ whole genome shotgun (WGS) entry which is preliminary data.</text>
</comment>
<protein>
    <submittedName>
        <fullName evidence="1">Uncharacterized protein</fullName>
    </submittedName>
</protein>
<dbReference type="AlphaFoldDB" id="K5E9B2"/>
<proteinExistence type="predicted"/>
<gene>
    <name evidence="1" type="ORF">RBSH_02262</name>
</gene>
<name>K5E9B2_RHOBT</name>
<dbReference type="EMBL" id="AMCW01000057">
    <property type="protein sequence ID" value="EKK02396.1"/>
    <property type="molecule type" value="Genomic_DNA"/>
</dbReference>
<organism evidence="1 2">
    <name type="scientific">Rhodopirellula baltica SH28</name>
    <dbReference type="NCBI Taxonomy" id="993517"/>
    <lineage>
        <taxon>Bacteria</taxon>
        <taxon>Pseudomonadati</taxon>
        <taxon>Planctomycetota</taxon>
        <taxon>Planctomycetia</taxon>
        <taxon>Pirellulales</taxon>
        <taxon>Pirellulaceae</taxon>
        <taxon>Rhodopirellula</taxon>
    </lineage>
</organism>
<dbReference type="Proteomes" id="UP000007993">
    <property type="component" value="Unassembled WGS sequence"/>
</dbReference>
<sequence>MPQQAAPTLQQYARFAQQVGLPAELAMSLVAAFDSAFLPQHRAFTEQQ</sequence>
<evidence type="ECO:0000313" key="2">
    <source>
        <dbReference type="Proteomes" id="UP000007993"/>
    </source>
</evidence>
<accession>K5E9B2</accession>
<evidence type="ECO:0000313" key="1">
    <source>
        <dbReference type="EMBL" id="EKK02396.1"/>
    </source>
</evidence>